<keyword evidence="10 13" id="KW-0408">Iron</keyword>
<dbReference type="GO" id="GO:0004497">
    <property type="term" value="F:monooxygenase activity"/>
    <property type="evidence" value="ECO:0007669"/>
    <property type="project" value="UniProtKB-KW"/>
</dbReference>
<evidence type="ECO:0000256" key="6">
    <source>
        <dbReference type="ARBA" id="ARBA00022692"/>
    </source>
</evidence>
<keyword evidence="5 13" id="KW-0349">Heme</keyword>
<dbReference type="Pfam" id="PF00067">
    <property type="entry name" value="p450"/>
    <property type="match status" value="2"/>
</dbReference>
<evidence type="ECO:0000256" key="2">
    <source>
        <dbReference type="ARBA" id="ARBA00004370"/>
    </source>
</evidence>
<evidence type="ECO:0000256" key="12">
    <source>
        <dbReference type="ARBA" id="ARBA00023136"/>
    </source>
</evidence>
<evidence type="ECO:0000256" key="1">
    <source>
        <dbReference type="ARBA" id="ARBA00001971"/>
    </source>
</evidence>
<evidence type="ECO:0000256" key="7">
    <source>
        <dbReference type="ARBA" id="ARBA00022723"/>
    </source>
</evidence>
<organism evidence="16 17">
    <name type="scientific">Armillaria borealis</name>
    <dbReference type="NCBI Taxonomy" id="47425"/>
    <lineage>
        <taxon>Eukaryota</taxon>
        <taxon>Fungi</taxon>
        <taxon>Dikarya</taxon>
        <taxon>Basidiomycota</taxon>
        <taxon>Agaricomycotina</taxon>
        <taxon>Agaricomycetes</taxon>
        <taxon>Agaricomycetidae</taxon>
        <taxon>Agaricales</taxon>
        <taxon>Marasmiineae</taxon>
        <taxon>Physalacriaceae</taxon>
        <taxon>Armillaria</taxon>
    </lineage>
</organism>
<comment type="pathway">
    <text evidence="3">Secondary metabolite biosynthesis; terpenoid biosynthesis.</text>
</comment>
<protein>
    <submittedName>
        <fullName evidence="16">Cytochrome P450</fullName>
    </submittedName>
</protein>
<dbReference type="EMBL" id="JAUEPT010000040">
    <property type="protein sequence ID" value="KAK0439012.1"/>
    <property type="molecule type" value="Genomic_DNA"/>
</dbReference>
<dbReference type="Proteomes" id="UP001175226">
    <property type="component" value="Unassembled WGS sequence"/>
</dbReference>
<evidence type="ECO:0000256" key="8">
    <source>
        <dbReference type="ARBA" id="ARBA00022989"/>
    </source>
</evidence>
<dbReference type="GO" id="GO:0016705">
    <property type="term" value="F:oxidoreductase activity, acting on paired donors, with incorporation or reduction of molecular oxygen"/>
    <property type="evidence" value="ECO:0007669"/>
    <property type="project" value="InterPro"/>
</dbReference>
<evidence type="ECO:0000256" key="10">
    <source>
        <dbReference type="ARBA" id="ARBA00023004"/>
    </source>
</evidence>
<evidence type="ECO:0000256" key="14">
    <source>
        <dbReference type="RuleBase" id="RU000461"/>
    </source>
</evidence>
<dbReference type="InterPro" id="IPR036396">
    <property type="entry name" value="Cyt_P450_sf"/>
</dbReference>
<dbReference type="PANTHER" id="PTHR24305">
    <property type="entry name" value="CYTOCHROME P450"/>
    <property type="match status" value="1"/>
</dbReference>
<dbReference type="InterPro" id="IPR002401">
    <property type="entry name" value="Cyt_P450_E_grp-I"/>
</dbReference>
<evidence type="ECO:0000313" key="16">
    <source>
        <dbReference type="EMBL" id="KAK0439012.1"/>
    </source>
</evidence>
<name>A0AA39JA62_9AGAR</name>
<dbReference type="GO" id="GO:0016020">
    <property type="term" value="C:membrane"/>
    <property type="evidence" value="ECO:0007669"/>
    <property type="project" value="UniProtKB-SubCell"/>
</dbReference>
<evidence type="ECO:0000256" key="4">
    <source>
        <dbReference type="ARBA" id="ARBA00010617"/>
    </source>
</evidence>
<dbReference type="InterPro" id="IPR050121">
    <property type="entry name" value="Cytochrome_P450_monoxygenase"/>
</dbReference>
<feature type="signal peptide" evidence="15">
    <location>
        <begin position="1"/>
        <end position="19"/>
    </location>
</feature>
<keyword evidence="17" id="KW-1185">Reference proteome</keyword>
<gene>
    <name evidence="16" type="ORF">EV421DRAFT_1713916</name>
</gene>
<evidence type="ECO:0000256" key="9">
    <source>
        <dbReference type="ARBA" id="ARBA00023002"/>
    </source>
</evidence>
<keyword evidence="9 14" id="KW-0560">Oxidoreductase</keyword>
<feature type="chain" id="PRO_5041267985" evidence="15">
    <location>
        <begin position="20"/>
        <end position="529"/>
    </location>
</feature>
<comment type="similarity">
    <text evidence="4 14">Belongs to the cytochrome P450 family.</text>
</comment>
<keyword evidence="7 13" id="KW-0479">Metal-binding</keyword>
<keyword evidence="11 14" id="KW-0503">Monooxygenase</keyword>
<dbReference type="SUPFAM" id="SSF48264">
    <property type="entry name" value="Cytochrome P450"/>
    <property type="match status" value="1"/>
</dbReference>
<evidence type="ECO:0000313" key="17">
    <source>
        <dbReference type="Proteomes" id="UP001175226"/>
    </source>
</evidence>
<dbReference type="PANTHER" id="PTHR24305:SF166">
    <property type="entry name" value="CYTOCHROME P450 12A4, MITOCHONDRIAL-RELATED"/>
    <property type="match status" value="1"/>
</dbReference>
<evidence type="ECO:0000256" key="15">
    <source>
        <dbReference type="SAM" id="SignalP"/>
    </source>
</evidence>
<comment type="subcellular location">
    <subcellularLocation>
        <location evidence="2">Membrane</location>
    </subcellularLocation>
</comment>
<feature type="binding site" description="axial binding residue" evidence="13">
    <location>
        <position position="466"/>
    </location>
    <ligand>
        <name>heme</name>
        <dbReference type="ChEBI" id="CHEBI:30413"/>
    </ligand>
    <ligandPart>
        <name>Fe</name>
        <dbReference type="ChEBI" id="CHEBI:18248"/>
    </ligandPart>
</feature>
<comment type="cofactor">
    <cofactor evidence="1 13">
        <name>heme</name>
        <dbReference type="ChEBI" id="CHEBI:30413"/>
    </cofactor>
</comment>
<keyword evidence="12" id="KW-0472">Membrane</keyword>
<keyword evidence="6" id="KW-0812">Transmembrane</keyword>
<reference evidence="16" key="1">
    <citation type="submission" date="2023-06" db="EMBL/GenBank/DDBJ databases">
        <authorList>
            <consortium name="Lawrence Berkeley National Laboratory"/>
            <person name="Ahrendt S."/>
            <person name="Sahu N."/>
            <person name="Indic B."/>
            <person name="Wong-Bajracharya J."/>
            <person name="Merenyi Z."/>
            <person name="Ke H.-M."/>
            <person name="Monk M."/>
            <person name="Kocsube S."/>
            <person name="Drula E."/>
            <person name="Lipzen A."/>
            <person name="Balint B."/>
            <person name="Henrissat B."/>
            <person name="Andreopoulos B."/>
            <person name="Martin F.M."/>
            <person name="Harder C.B."/>
            <person name="Rigling D."/>
            <person name="Ford K.L."/>
            <person name="Foster G.D."/>
            <person name="Pangilinan J."/>
            <person name="Papanicolaou A."/>
            <person name="Barry K."/>
            <person name="LaButti K."/>
            <person name="Viragh M."/>
            <person name="Koriabine M."/>
            <person name="Yan M."/>
            <person name="Riley R."/>
            <person name="Champramary S."/>
            <person name="Plett K.L."/>
            <person name="Tsai I.J."/>
            <person name="Slot J."/>
            <person name="Sipos G."/>
            <person name="Plett J."/>
            <person name="Nagy L.G."/>
            <person name="Grigoriev I.V."/>
        </authorList>
    </citation>
    <scope>NUCLEOTIDE SEQUENCE</scope>
    <source>
        <strain evidence="16">FPL87.14</strain>
    </source>
</reference>
<evidence type="ECO:0000256" key="13">
    <source>
        <dbReference type="PIRSR" id="PIRSR602401-1"/>
    </source>
</evidence>
<dbReference type="GO" id="GO:0005506">
    <property type="term" value="F:iron ion binding"/>
    <property type="evidence" value="ECO:0007669"/>
    <property type="project" value="InterPro"/>
</dbReference>
<accession>A0AA39JA62</accession>
<dbReference type="PRINTS" id="PR00385">
    <property type="entry name" value="P450"/>
</dbReference>
<proteinExistence type="inferred from homology"/>
<sequence length="529" mass="58977">MASFVIAVASLLLASLLHRWFKRPSVKHVKGPPSPSFWLGHERVLRDQGNAGDLETKWRKEYGTLYRIAGCFGQDILVVCDPQALKHIFHSSHPYPKSQDNAFILDLVVGKGLVTVDDETHHRQRKIMNPAFSLAQLQKAQVIFQQCSDKLVNGIQGSLARTGTDDTINVLDWTSKAALDIIGLASFRYDFGSLDGQNTELGQAMRHIFTASQSNSTALELILVALIRMVPYSALGFLKLFSTREFRQLASVGNLAKTTAREVMASHDGVQMPEGDGDIVDMLGQFTARARFTGKMQDDEIEAQLMTFVVAGHETTSISLSWLLYELAEHSEHQSIIRAELKQSNDYDSMPFLNAAIKESLRLHPNSHTFIRTAPHDDVLPLSGGKELVIPKGQTLFCSAHLYNRHAFPMLLQCEFSLTRTFSSLPSLWGDDADEWNPSRFFDKTLPVLLGVYANLMTFSTGSRSCIGWRFAVTEMQTMLAKLILHFEFSLPEGVEVQQFPGSPSVVPIVKGKAHLGSQLPLRVRVLHQ</sequence>
<dbReference type="InterPro" id="IPR017972">
    <property type="entry name" value="Cyt_P450_CS"/>
</dbReference>
<dbReference type="InterPro" id="IPR001128">
    <property type="entry name" value="Cyt_P450"/>
</dbReference>
<evidence type="ECO:0000256" key="3">
    <source>
        <dbReference type="ARBA" id="ARBA00004721"/>
    </source>
</evidence>
<keyword evidence="8" id="KW-1133">Transmembrane helix</keyword>
<dbReference type="PRINTS" id="PR00463">
    <property type="entry name" value="EP450I"/>
</dbReference>
<dbReference type="GO" id="GO:0020037">
    <property type="term" value="F:heme binding"/>
    <property type="evidence" value="ECO:0007669"/>
    <property type="project" value="InterPro"/>
</dbReference>
<comment type="caution">
    <text evidence="16">The sequence shown here is derived from an EMBL/GenBank/DDBJ whole genome shotgun (WGS) entry which is preliminary data.</text>
</comment>
<evidence type="ECO:0000256" key="11">
    <source>
        <dbReference type="ARBA" id="ARBA00023033"/>
    </source>
</evidence>
<dbReference type="Gene3D" id="1.10.630.10">
    <property type="entry name" value="Cytochrome P450"/>
    <property type="match status" value="1"/>
</dbReference>
<dbReference type="PROSITE" id="PS00086">
    <property type="entry name" value="CYTOCHROME_P450"/>
    <property type="match status" value="1"/>
</dbReference>
<dbReference type="AlphaFoldDB" id="A0AA39JA62"/>
<evidence type="ECO:0000256" key="5">
    <source>
        <dbReference type="ARBA" id="ARBA00022617"/>
    </source>
</evidence>
<keyword evidence="15" id="KW-0732">Signal</keyword>